<reference evidence="3 4" key="1">
    <citation type="journal article" date="2017" name="Front. Microbiol.">
        <title>New Insights into the Diversity of the Genus Faecalibacterium.</title>
        <authorList>
            <person name="Benevides L."/>
            <person name="Burman S."/>
            <person name="Martin R."/>
            <person name="Robert V."/>
            <person name="Thomas M."/>
            <person name="Miquel S."/>
            <person name="Chain F."/>
            <person name="Sokol H."/>
            <person name="Bermudez-Humaran L.G."/>
            <person name="Morrison M."/>
            <person name="Langella P."/>
            <person name="Azevedo V.A."/>
            <person name="Chatel J.M."/>
            <person name="Soares S."/>
        </authorList>
    </citation>
    <scope>NUCLEOTIDE SEQUENCE [LARGE SCALE GENOMIC DNA]</scope>
    <source>
        <strain evidence="3 4">CNCM I 4575</strain>
    </source>
</reference>
<dbReference type="SUPFAM" id="SSF143120">
    <property type="entry name" value="YefM-like"/>
    <property type="match status" value="1"/>
</dbReference>
<comment type="caution">
    <text evidence="3">The sequence shown here is derived from an EMBL/GenBank/DDBJ whole genome shotgun (WGS) entry which is preliminary data.</text>
</comment>
<evidence type="ECO:0000256" key="2">
    <source>
        <dbReference type="RuleBase" id="RU362080"/>
    </source>
</evidence>
<name>A0A2A7AS31_9FIRM</name>
<dbReference type="InterPro" id="IPR006442">
    <property type="entry name" value="Antitoxin_Phd/YefM"/>
</dbReference>
<organism evidence="3 4">
    <name type="scientific">Faecalibacterium prausnitzii</name>
    <dbReference type="NCBI Taxonomy" id="853"/>
    <lineage>
        <taxon>Bacteria</taxon>
        <taxon>Bacillati</taxon>
        <taxon>Bacillota</taxon>
        <taxon>Clostridia</taxon>
        <taxon>Eubacteriales</taxon>
        <taxon>Oscillospiraceae</taxon>
        <taxon>Faecalibacterium</taxon>
    </lineage>
</organism>
<comment type="similarity">
    <text evidence="1 2">Belongs to the phD/YefM antitoxin family.</text>
</comment>
<sequence>MSITATELKNNLGKYLLLAATEEVYITRNGKTIAKLTSPYQNKLNTVESLFGSVPATMTLEQAREERLGKL</sequence>
<dbReference type="NCBIfam" id="TIGR01552">
    <property type="entry name" value="phd_fam"/>
    <property type="match status" value="1"/>
</dbReference>
<gene>
    <name evidence="3" type="ORF">CGS58_04905</name>
</gene>
<evidence type="ECO:0000313" key="3">
    <source>
        <dbReference type="EMBL" id="PDX81871.1"/>
    </source>
</evidence>
<protein>
    <recommendedName>
        <fullName evidence="2">Antitoxin</fullName>
    </recommendedName>
</protein>
<dbReference type="Gene3D" id="3.40.1620.10">
    <property type="entry name" value="YefM-like domain"/>
    <property type="match status" value="1"/>
</dbReference>
<proteinExistence type="inferred from homology"/>
<dbReference type="InterPro" id="IPR036165">
    <property type="entry name" value="YefM-like_sf"/>
</dbReference>
<evidence type="ECO:0000313" key="4">
    <source>
        <dbReference type="Proteomes" id="UP000220005"/>
    </source>
</evidence>
<comment type="function">
    <text evidence="2">Antitoxin component of a type II toxin-antitoxin (TA) system.</text>
</comment>
<dbReference type="RefSeq" id="WP_097839145.1">
    <property type="nucleotide sequence ID" value="NZ_NMTY01000009.1"/>
</dbReference>
<dbReference type="EMBL" id="NMTY01000009">
    <property type="protein sequence ID" value="PDX81871.1"/>
    <property type="molecule type" value="Genomic_DNA"/>
</dbReference>
<evidence type="ECO:0000256" key="1">
    <source>
        <dbReference type="ARBA" id="ARBA00009981"/>
    </source>
</evidence>
<dbReference type="AlphaFoldDB" id="A0A2A7AS31"/>
<dbReference type="Pfam" id="PF02604">
    <property type="entry name" value="PhdYeFM_antitox"/>
    <property type="match status" value="1"/>
</dbReference>
<dbReference type="Proteomes" id="UP000220005">
    <property type="component" value="Unassembled WGS sequence"/>
</dbReference>
<accession>A0A2A7AS31</accession>